<dbReference type="RefSeq" id="WP_344108171.1">
    <property type="nucleotide sequence ID" value="NZ_BAAANE010000002.1"/>
</dbReference>
<organism evidence="6 7">
    <name type="scientific">Kribbella alba</name>
    <dbReference type="NCBI Taxonomy" id="190197"/>
    <lineage>
        <taxon>Bacteria</taxon>
        <taxon>Bacillati</taxon>
        <taxon>Actinomycetota</taxon>
        <taxon>Actinomycetes</taxon>
        <taxon>Propionibacteriales</taxon>
        <taxon>Kribbellaceae</taxon>
        <taxon>Kribbella</taxon>
    </lineage>
</organism>
<gene>
    <name evidence="6" type="ORF">GCM10009744_05030</name>
</gene>
<sequence>MAVRQVTTVVISRNRRAEVLRSLAYHDDPVILVDNGSDDATADAVERLFPYVRVVRLGANLGAPARNIGVRRATTPYVAFADDDSWWAPGALAGAAALLDEHPRVGLLAARILLGRDNTEDPLCRLMAESPLDAAGDAPGKAVLGFAACGAVVRREAFLAVGGFDPVVFFAGEEDRVAVDLAAAGWQLRYVPELVVHHHPSKVRQTDTARRTRITRNALLTTVMRRPWPVVARQLSEAGLDTLAAALPRLPAALARRRRLPAWLELEVRELEAWRPPTAAA</sequence>
<proteinExistence type="inferred from homology"/>
<dbReference type="Gene3D" id="3.90.550.10">
    <property type="entry name" value="Spore Coat Polysaccharide Biosynthesis Protein SpsA, Chain A"/>
    <property type="match status" value="1"/>
</dbReference>
<evidence type="ECO:0000259" key="5">
    <source>
        <dbReference type="Pfam" id="PF00535"/>
    </source>
</evidence>
<dbReference type="Proteomes" id="UP001501319">
    <property type="component" value="Unassembled WGS sequence"/>
</dbReference>
<evidence type="ECO:0000313" key="7">
    <source>
        <dbReference type="Proteomes" id="UP001501319"/>
    </source>
</evidence>
<comment type="caution">
    <text evidence="6">The sequence shown here is derived from an EMBL/GenBank/DDBJ whole genome shotgun (WGS) entry which is preliminary data.</text>
</comment>
<feature type="domain" description="Glycosyltransferase 2-like" evidence="5">
    <location>
        <begin position="19"/>
        <end position="158"/>
    </location>
</feature>
<keyword evidence="3" id="KW-0328">Glycosyltransferase</keyword>
<accession>A0ABN2EXP8</accession>
<evidence type="ECO:0000256" key="1">
    <source>
        <dbReference type="ARBA" id="ARBA00004776"/>
    </source>
</evidence>
<evidence type="ECO:0000256" key="2">
    <source>
        <dbReference type="ARBA" id="ARBA00006739"/>
    </source>
</evidence>
<name>A0ABN2EXP8_9ACTN</name>
<comment type="similarity">
    <text evidence="2">Belongs to the glycosyltransferase 2 family.</text>
</comment>
<evidence type="ECO:0000256" key="3">
    <source>
        <dbReference type="ARBA" id="ARBA00022676"/>
    </source>
</evidence>
<comment type="pathway">
    <text evidence="1">Cell wall biogenesis; cell wall polysaccharide biosynthesis.</text>
</comment>
<dbReference type="PANTHER" id="PTHR43179">
    <property type="entry name" value="RHAMNOSYLTRANSFERASE WBBL"/>
    <property type="match status" value="1"/>
</dbReference>
<keyword evidence="4" id="KW-0808">Transferase</keyword>
<dbReference type="SUPFAM" id="SSF53448">
    <property type="entry name" value="Nucleotide-diphospho-sugar transferases"/>
    <property type="match status" value="1"/>
</dbReference>
<evidence type="ECO:0000256" key="4">
    <source>
        <dbReference type="ARBA" id="ARBA00022679"/>
    </source>
</evidence>
<protein>
    <submittedName>
        <fullName evidence="6">Glycosyltransferase</fullName>
    </submittedName>
</protein>
<keyword evidence="7" id="KW-1185">Reference proteome</keyword>
<evidence type="ECO:0000313" key="6">
    <source>
        <dbReference type="EMBL" id="GAA1621070.1"/>
    </source>
</evidence>
<dbReference type="Pfam" id="PF00535">
    <property type="entry name" value="Glycos_transf_2"/>
    <property type="match status" value="1"/>
</dbReference>
<reference evidence="6 7" key="1">
    <citation type="journal article" date="2019" name="Int. J. Syst. Evol. Microbiol.">
        <title>The Global Catalogue of Microorganisms (GCM) 10K type strain sequencing project: providing services to taxonomists for standard genome sequencing and annotation.</title>
        <authorList>
            <consortium name="The Broad Institute Genomics Platform"/>
            <consortium name="The Broad Institute Genome Sequencing Center for Infectious Disease"/>
            <person name="Wu L."/>
            <person name="Ma J."/>
        </authorList>
    </citation>
    <scope>NUCLEOTIDE SEQUENCE [LARGE SCALE GENOMIC DNA]</scope>
    <source>
        <strain evidence="6 7">JCM 14306</strain>
    </source>
</reference>
<dbReference type="InterPro" id="IPR001173">
    <property type="entry name" value="Glyco_trans_2-like"/>
</dbReference>
<dbReference type="PANTHER" id="PTHR43179:SF12">
    <property type="entry name" value="GALACTOFURANOSYLTRANSFERASE GLFT2"/>
    <property type="match status" value="1"/>
</dbReference>
<dbReference type="InterPro" id="IPR029044">
    <property type="entry name" value="Nucleotide-diphossugar_trans"/>
</dbReference>
<dbReference type="EMBL" id="BAAANE010000002">
    <property type="protein sequence ID" value="GAA1621070.1"/>
    <property type="molecule type" value="Genomic_DNA"/>
</dbReference>